<evidence type="ECO:0008006" key="3">
    <source>
        <dbReference type="Google" id="ProtNLM"/>
    </source>
</evidence>
<accession>A0A518BUY5</accession>
<dbReference type="RefSeq" id="WP_145444920.1">
    <property type="nucleotide sequence ID" value="NZ_CP036280.1"/>
</dbReference>
<dbReference type="KEGG" id="mcad:Pan265_06070"/>
<protein>
    <recommendedName>
        <fullName evidence="3">Transposase IS200-like domain-containing protein</fullName>
    </recommendedName>
</protein>
<gene>
    <name evidence="1" type="ORF">Pan265_06070</name>
</gene>
<dbReference type="GO" id="GO:0003677">
    <property type="term" value="F:DNA binding"/>
    <property type="evidence" value="ECO:0007669"/>
    <property type="project" value="InterPro"/>
</dbReference>
<dbReference type="Gene3D" id="3.30.70.1290">
    <property type="entry name" value="Transposase IS200-like"/>
    <property type="match status" value="1"/>
</dbReference>
<dbReference type="InterPro" id="IPR036515">
    <property type="entry name" value="Transposase_17_sf"/>
</dbReference>
<reference evidence="1 2" key="1">
    <citation type="submission" date="2019-02" db="EMBL/GenBank/DDBJ databases">
        <title>Deep-cultivation of Planctomycetes and their phenomic and genomic characterization uncovers novel biology.</title>
        <authorList>
            <person name="Wiegand S."/>
            <person name="Jogler M."/>
            <person name="Boedeker C."/>
            <person name="Pinto D."/>
            <person name="Vollmers J."/>
            <person name="Rivas-Marin E."/>
            <person name="Kohn T."/>
            <person name="Peeters S.H."/>
            <person name="Heuer A."/>
            <person name="Rast P."/>
            <person name="Oberbeckmann S."/>
            <person name="Bunk B."/>
            <person name="Jeske O."/>
            <person name="Meyerdierks A."/>
            <person name="Storesund J.E."/>
            <person name="Kallscheuer N."/>
            <person name="Luecker S."/>
            <person name="Lage O.M."/>
            <person name="Pohl T."/>
            <person name="Merkel B.J."/>
            <person name="Hornburger P."/>
            <person name="Mueller R.-W."/>
            <person name="Bruemmer F."/>
            <person name="Labrenz M."/>
            <person name="Spormann A.M."/>
            <person name="Op den Camp H."/>
            <person name="Overmann J."/>
            <person name="Amann R."/>
            <person name="Jetten M.S.M."/>
            <person name="Mascher T."/>
            <person name="Medema M.H."/>
            <person name="Devos D.P."/>
            <person name="Kaster A.-K."/>
            <person name="Ovreas L."/>
            <person name="Rohde M."/>
            <person name="Galperin M.Y."/>
            <person name="Jogler C."/>
        </authorList>
    </citation>
    <scope>NUCLEOTIDE SEQUENCE [LARGE SCALE GENOMIC DNA]</scope>
    <source>
        <strain evidence="1 2">Pan265</strain>
    </source>
</reference>
<dbReference type="GO" id="GO:0004803">
    <property type="term" value="F:transposase activity"/>
    <property type="evidence" value="ECO:0007669"/>
    <property type="project" value="InterPro"/>
</dbReference>
<dbReference type="AlphaFoldDB" id="A0A518BUY5"/>
<dbReference type="Proteomes" id="UP000320386">
    <property type="component" value="Chromosome"/>
</dbReference>
<dbReference type="EMBL" id="CP036280">
    <property type="protein sequence ID" value="QDU70771.1"/>
    <property type="molecule type" value="Genomic_DNA"/>
</dbReference>
<dbReference type="GO" id="GO:0006313">
    <property type="term" value="P:DNA transposition"/>
    <property type="evidence" value="ECO:0007669"/>
    <property type="project" value="InterPro"/>
</dbReference>
<dbReference type="OrthoDB" id="274221at2"/>
<dbReference type="SUPFAM" id="SSF143422">
    <property type="entry name" value="Transposase IS200-like"/>
    <property type="match status" value="1"/>
</dbReference>
<keyword evidence="2" id="KW-1185">Reference proteome</keyword>
<organism evidence="1 2">
    <name type="scientific">Mucisphaera calidilacus</name>
    <dbReference type="NCBI Taxonomy" id="2527982"/>
    <lineage>
        <taxon>Bacteria</taxon>
        <taxon>Pseudomonadati</taxon>
        <taxon>Planctomycetota</taxon>
        <taxon>Phycisphaerae</taxon>
        <taxon>Phycisphaerales</taxon>
        <taxon>Phycisphaeraceae</taxon>
        <taxon>Mucisphaera</taxon>
    </lineage>
</organism>
<sequence>MPTYFITWTTRGTRLAGDPRGSVDEDHRTPGKPLADVNPRRVAAVRSRLKHPPLILSSSQRQLLDRTIQEHCIFRGWSLHALNVRTNHIHVVLTASDPPETVMQKLKIRCTLILNEHGHNTPKPWTDHGSTRWIDSEGSLQLAIRYVMEIQDKPRFTTN</sequence>
<evidence type="ECO:0000313" key="1">
    <source>
        <dbReference type="EMBL" id="QDU70771.1"/>
    </source>
</evidence>
<proteinExistence type="predicted"/>
<evidence type="ECO:0000313" key="2">
    <source>
        <dbReference type="Proteomes" id="UP000320386"/>
    </source>
</evidence>
<name>A0A518BUY5_9BACT</name>